<evidence type="ECO:0000313" key="2">
    <source>
        <dbReference type="EMBL" id="EAT90186.1"/>
    </source>
</evidence>
<reference evidence="3" key="1">
    <citation type="journal article" date="2007" name="Plant Cell">
        <title>Dothideomycete-plant interactions illuminated by genome sequencing and EST analysis of the wheat pathogen Stagonospora nodorum.</title>
        <authorList>
            <person name="Hane J.K."/>
            <person name="Lowe R.G."/>
            <person name="Solomon P.S."/>
            <person name="Tan K.C."/>
            <person name="Schoch C.L."/>
            <person name="Spatafora J.W."/>
            <person name="Crous P.W."/>
            <person name="Kodira C."/>
            <person name="Birren B.W."/>
            <person name="Galagan J.E."/>
            <person name="Torriani S.F."/>
            <person name="McDonald B.A."/>
            <person name="Oliver R.P."/>
        </authorList>
    </citation>
    <scope>NUCLEOTIDE SEQUENCE [LARGE SCALE GENOMIC DNA]</scope>
    <source>
        <strain evidence="3">SN15 / ATCC MYA-4574 / FGSC 10173</strain>
    </source>
</reference>
<accession>Q0V1Z0</accession>
<organism evidence="2 3">
    <name type="scientific">Phaeosphaeria nodorum (strain SN15 / ATCC MYA-4574 / FGSC 10173)</name>
    <name type="common">Glume blotch fungus</name>
    <name type="synonym">Parastagonospora nodorum</name>
    <dbReference type="NCBI Taxonomy" id="321614"/>
    <lineage>
        <taxon>Eukaryota</taxon>
        <taxon>Fungi</taxon>
        <taxon>Dikarya</taxon>
        <taxon>Ascomycota</taxon>
        <taxon>Pezizomycotina</taxon>
        <taxon>Dothideomycetes</taxon>
        <taxon>Pleosporomycetidae</taxon>
        <taxon>Pleosporales</taxon>
        <taxon>Pleosporineae</taxon>
        <taxon>Phaeosphaeriaceae</taxon>
        <taxon>Parastagonospora</taxon>
    </lineage>
</organism>
<evidence type="ECO:0000313" key="3">
    <source>
        <dbReference type="Proteomes" id="UP000001055"/>
    </source>
</evidence>
<dbReference type="InParanoid" id="Q0V1Z0"/>
<evidence type="ECO:0000256" key="1">
    <source>
        <dbReference type="SAM" id="MobiDB-lite"/>
    </source>
</evidence>
<dbReference type="Proteomes" id="UP000001055">
    <property type="component" value="Unassembled WGS sequence"/>
</dbReference>
<dbReference type="KEGG" id="pno:SNOG_01974"/>
<proteinExistence type="predicted"/>
<dbReference type="EMBL" id="CH445327">
    <property type="protein sequence ID" value="EAT90186.1"/>
    <property type="molecule type" value="Genomic_DNA"/>
</dbReference>
<dbReference type="VEuPathDB" id="FungiDB:JI435_019740"/>
<dbReference type="RefSeq" id="XP_001792596.1">
    <property type="nucleotide sequence ID" value="XM_001792544.1"/>
</dbReference>
<dbReference type="AlphaFoldDB" id="Q0V1Z0"/>
<feature type="region of interest" description="Disordered" evidence="1">
    <location>
        <begin position="1"/>
        <end position="22"/>
    </location>
</feature>
<dbReference type="GeneID" id="5969446"/>
<gene>
    <name evidence="2" type="ORF">SNOG_01974</name>
</gene>
<protein>
    <submittedName>
        <fullName evidence="2">Uncharacterized protein</fullName>
    </submittedName>
</protein>
<name>Q0V1Z0_PHANO</name>
<sequence>MNLAYDPVSYPESAPVSRASTPQLPGLEYTLSGLAFEDTPPTSPAASTPPMLPVQAPTMSYGVLAGVAYVIFGEGQKGAVTIFAWLVLFVIMAIINTIWMASQASRTEETLPAQVMVYEPQTNAREQTVAATLIILGYIFLAYCLYQYFNVLVLTIAAEFILVVRVFGSHYQ</sequence>